<dbReference type="EC" id="6.3.5.6" evidence="3"/>
<dbReference type="Pfam" id="PF01425">
    <property type="entry name" value="Amidase"/>
    <property type="match status" value="1"/>
</dbReference>
<feature type="region of interest" description="Disordered" evidence="1">
    <location>
        <begin position="378"/>
        <end position="400"/>
    </location>
</feature>
<dbReference type="PANTHER" id="PTHR11895:SF176">
    <property type="entry name" value="AMIDASE AMID-RELATED"/>
    <property type="match status" value="1"/>
</dbReference>
<organism evidence="3">
    <name type="scientific">uncultured Frankineae bacterium</name>
    <dbReference type="NCBI Taxonomy" id="437475"/>
    <lineage>
        <taxon>Bacteria</taxon>
        <taxon>Bacillati</taxon>
        <taxon>Actinomycetota</taxon>
        <taxon>Actinomycetes</taxon>
        <taxon>Frankiales</taxon>
        <taxon>environmental samples</taxon>
    </lineage>
</organism>
<feature type="domain" description="Amidase" evidence="2">
    <location>
        <begin position="25"/>
        <end position="441"/>
    </location>
</feature>
<keyword evidence="3" id="KW-0436">Ligase</keyword>
<feature type="region of interest" description="Disordered" evidence="1">
    <location>
        <begin position="231"/>
        <end position="252"/>
    </location>
</feature>
<dbReference type="SUPFAM" id="SSF75304">
    <property type="entry name" value="Amidase signature (AS) enzymes"/>
    <property type="match status" value="1"/>
</dbReference>
<evidence type="ECO:0000256" key="1">
    <source>
        <dbReference type="SAM" id="MobiDB-lite"/>
    </source>
</evidence>
<proteinExistence type="predicted"/>
<dbReference type="GO" id="GO:0050567">
    <property type="term" value="F:glutaminyl-tRNA synthase (glutamine-hydrolyzing) activity"/>
    <property type="evidence" value="ECO:0007669"/>
    <property type="project" value="UniProtKB-EC"/>
</dbReference>
<accession>A0A6J4MBP0</accession>
<protein>
    <submittedName>
        <fullName evidence="3">Aspartyl-tRNA(Asn) amidotransferase subunit A @ Glutamyl-tRNA(Gln) amidotransferase subunit A</fullName>
        <ecNumber evidence="3">6.3.5.6</ecNumber>
        <ecNumber evidence="3">6.3.5.7</ecNumber>
    </submittedName>
</protein>
<dbReference type="EMBL" id="CADCUB010000158">
    <property type="protein sequence ID" value="CAA9355417.1"/>
    <property type="molecule type" value="Genomic_DNA"/>
</dbReference>
<dbReference type="AlphaFoldDB" id="A0A6J4MBP0"/>
<reference evidence="3" key="1">
    <citation type="submission" date="2020-02" db="EMBL/GenBank/DDBJ databases">
        <authorList>
            <person name="Meier V. D."/>
        </authorList>
    </citation>
    <scope>NUCLEOTIDE SEQUENCE</scope>
    <source>
        <strain evidence="3">AVDCRST_MAG07</strain>
    </source>
</reference>
<dbReference type="InterPro" id="IPR000120">
    <property type="entry name" value="Amidase"/>
</dbReference>
<dbReference type="EC" id="6.3.5.7" evidence="3"/>
<evidence type="ECO:0000313" key="3">
    <source>
        <dbReference type="EMBL" id="CAA9355417.1"/>
    </source>
</evidence>
<dbReference type="Gene3D" id="3.90.1300.10">
    <property type="entry name" value="Amidase signature (AS) domain"/>
    <property type="match status" value="1"/>
</dbReference>
<dbReference type="InterPro" id="IPR036928">
    <property type="entry name" value="AS_sf"/>
</dbReference>
<name>A0A6J4MBP0_9ACTN</name>
<sequence>MTDPADLTLVDLLPLLETRRLSARELVEACLARVEAYEPQVRAFVVLTPELARGAAESADAARAAGRPTGPLAGVPVALKDLYLTRGVPTTASSRVLEGHDPGIDAAVWERLSAAGAGLLGKTTLHEFAYGTGSHPTRNPWDLTRTPGGSSGGSAAALAARMVPVATGSDTGGSLRIPAAACGISSLRPAQGRVSTYGALPLSRSLDTAGPMARRMRDVSLLLRLLAGHDPRDPGSLDEPVPAYPDDGRDDLSGVRVGTATRWFWDDVDASVAATCRSALGRLVARGAELVPFDPPPDTERVLAFPGAYGGLMGPEALEHHAPWLAEREHLYGPAVLHRLAQAREITPELHAQARQDRRRWQEQWRAVVAGHRLDAVAHPTLPEPPPVQPDSGRGPGASLRTTRAWSVSGFPALSVPAGLDDRGLPVGLELAGTPEQEAGLVGLGITLDEDVQLWRSRPRCTPDNPLDAGGTV</sequence>
<gene>
    <name evidence="3" type="ORF">AVDCRST_MAG07-3517</name>
</gene>
<dbReference type="PANTHER" id="PTHR11895">
    <property type="entry name" value="TRANSAMIDASE"/>
    <property type="match status" value="1"/>
</dbReference>
<dbReference type="InterPro" id="IPR020556">
    <property type="entry name" value="Amidase_CS"/>
</dbReference>
<dbReference type="GO" id="GO:0050566">
    <property type="term" value="F:asparaginyl-tRNA synthase (glutamine-hydrolyzing) activity"/>
    <property type="evidence" value="ECO:0007669"/>
    <property type="project" value="UniProtKB-EC"/>
</dbReference>
<dbReference type="InterPro" id="IPR023631">
    <property type="entry name" value="Amidase_dom"/>
</dbReference>
<evidence type="ECO:0000259" key="2">
    <source>
        <dbReference type="Pfam" id="PF01425"/>
    </source>
</evidence>
<keyword evidence="3" id="KW-0808">Transferase</keyword>
<dbReference type="PROSITE" id="PS00571">
    <property type="entry name" value="AMIDASES"/>
    <property type="match status" value="1"/>
</dbReference>
<dbReference type="GO" id="GO:0016740">
    <property type="term" value="F:transferase activity"/>
    <property type="evidence" value="ECO:0007669"/>
    <property type="project" value="UniProtKB-KW"/>
</dbReference>